<evidence type="ECO:0000259" key="1">
    <source>
        <dbReference type="Pfam" id="PF07978"/>
    </source>
</evidence>
<sequence>METSTLKITCFIEYQIDPFKRETFKQYAENWGEIIPQCGGDLLGYFLPHEGSNNIAFGLISFDSLADYERYRCRLRESEKGRRNFELAQREQFILSEKRSFLEVEPCTFKREPEGV</sequence>
<comment type="caution">
    <text evidence="2">The sequence shown here is derived from an EMBL/GenBank/DDBJ whole genome shotgun (WGS) entry which is preliminary data.</text>
</comment>
<name>A0A7X0JWD1_9GAMM</name>
<dbReference type="InParanoid" id="A0A7X0JWD1"/>
<dbReference type="EMBL" id="JACHHT010000003">
    <property type="protein sequence ID" value="MBB6523417.1"/>
    <property type="molecule type" value="Genomic_DNA"/>
</dbReference>
<evidence type="ECO:0000313" key="2">
    <source>
        <dbReference type="EMBL" id="MBB6523417.1"/>
    </source>
</evidence>
<dbReference type="InterPro" id="IPR011008">
    <property type="entry name" value="Dimeric_a/b-barrel"/>
</dbReference>
<accession>A0A7X0JWD1</accession>
<gene>
    <name evidence="2" type="ORF">HNR48_003719</name>
</gene>
<organism evidence="2 3">
    <name type="scientific">Pseudoteredinibacter isoporae</name>
    <dbReference type="NCBI Taxonomy" id="570281"/>
    <lineage>
        <taxon>Bacteria</taxon>
        <taxon>Pseudomonadati</taxon>
        <taxon>Pseudomonadota</taxon>
        <taxon>Gammaproteobacteria</taxon>
        <taxon>Cellvibrionales</taxon>
        <taxon>Cellvibrionaceae</taxon>
        <taxon>Pseudoteredinibacter</taxon>
    </lineage>
</organism>
<proteinExistence type="predicted"/>
<dbReference type="Gene3D" id="3.30.70.100">
    <property type="match status" value="1"/>
</dbReference>
<dbReference type="AlphaFoldDB" id="A0A7X0JWD1"/>
<dbReference type="SUPFAM" id="SSF54909">
    <property type="entry name" value="Dimeric alpha+beta barrel"/>
    <property type="match status" value="1"/>
</dbReference>
<evidence type="ECO:0000313" key="3">
    <source>
        <dbReference type="Proteomes" id="UP000528457"/>
    </source>
</evidence>
<reference evidence="2 3" key="1">
    <citation type="submission" date="2020-08" db="EMBL/GenBank/DDBJ databases">
        <title>Genomic Encyclopedia of Type Strains, Phase IV (KMG-IV): sequencing the most valuable type-strain genomes for metagenomic binning, comparative biology and taxonomic classification.</title>
        <authorList>
            <person name="Goeker M."/>
        </authorList>
    </citation>
    <scope>NUCLEOTIDE SEQUENCE [LARGE SCALE GENOMIC DNA]</scope>
    <source>
        <strain evidence="2 3">DSM 22368</strain>
    </source>
</reference>
<dbReference type="RefSeq" id="WP_166847894.1">
    <property type="nucleotide sequence ID" value="NZ_JAAONY010000003.1"/>
</dbReference>
<dbReference type="Pfam" id="PF07978">
    <property type="entry name" value="NIPSNAP"/>
    <property type="match status" value="1"/>
</dbReference>
<dbReference type="Proteomes" id="UP000528457">
    <property type="component" value="Unassembled WGS sequence"/>
</dbReference>
<feature type="domain" description="NIPSNAP" evidence="1">
    <location>
        <begin position="11"/>
        <end position="102"/>
    </location>
</feature>
<dbReference type="InterPro" id="IPR012577">
    <property type="entry name" value="NIPSNAP"/>
</dbReference>
<keyword evidence="3" id="KW-1185">Reference proteome</keyword>
<protein>
    <recommendedName>
        <fullName evidence="1">NIPSNAP domain-containing protein</fullName>
    </recommendedName>
</protein>